<keyword evidence="6" id="KW-0411">Iron-sulfur</keyword>
<name>A0A644VHY4_9ZZZZ</name>
<dbReference type="SUPFAM" id="SSF102114">
    <property type="entry name" value="Radical SAM enzymes"/>
    <property type="match status" value="1"/>
</dbReference>
<proteinExistence type="predicted"/>
<dbReference type="InterPro" id="IPR016431">
    <property type="entry name" value="Pyrv-formate_lyase-activ_prd"/>
</dbReference>
<dbReference type="GO" id="GO:0051539">
    <property type="term" value="F:4 iron, 4 sulfur cluster binding"/>
    <property type="evidence" value="ECO:0007669"/>
    <property type="project" value="UniProtKB-KW"/>
</dbReference>
<gene>
    <name evidence="8" type="ORF">SDC9_36949</name>
</gene>
<evidence type="ECO:0000259" key="7">
    <source>
        <dbReference type="PROSITE" id="PS51918"/>
    </source>
</evidence>
<comment type="caution">
    <text evidence="8">The sequence shown here is derived from an EMBL/GenBank/DDBJ whole genome shotgun (WGS) entry which is preliminary data.</text>
</comment>
<organism evidence="8">
    <name type="scientific">bioreactor metagenome</name>
    <dbReference type="NCBI Taxonomy" id="1076179"/>
    <lineage>
        <taxon>unclassified sequences</taxon>
        <taxon>metagenomes</taxon>
        <taxon>ecological metagenomes</taxon>
    </lineage>
</organism>
<dbReference type="SFLD" id="SFLDS00029">
    <property type="entry name" value="Radical_SAM"/>
    <property type="match status" value="1"/>
</dbReference>
<dbReference type="PIRSF" id="PIRSF004869">
    <property type="entry name" value="PflX_prd"/>
    <property type="match status" value="1"/>
</dbReference>
<accession>A0A644VHY4</accession>
<dbReference type="InterPro" id="IPR058240">
    <property type="entry name" value="rSAM_sf"/>
</dbReference>
<dbReference type="Gene3D" id="3.20.20.70">
    <property type="entry name" value="Aldolase class I"/>
    <property type="match status" value="1"/>
</dbReference>
<keyword evidence="2" id="KW-0004">4Fe-4S</keyword>
<dbReference type="PROSITE" id="PS51918">
    <property type="entry name" value="RADICAL_SAM"/>
    <property type="match status" value="1"/>
</dbReference>
<keyword evidence="5" id="KW-0408">Iron</keyword>
<dbReference type="PANTHER" id="PTHR30352:SF5">
    <property type="entry name" value="PYRUVATE FORMATE-LYASE 1-ACTIVATING ENZYME"/>
    <property type="match status" value="1"/>
</dbReference>
<dbReference type="InterPro" id="IPR007197">
    <property type="entry name" value="rSAM"/>
</dbReference>
<evidence type="ECO:0000256" key="2">
    <source>
        <dbReference type="ARBA" id="ARBA00022485"/>
    </source>
</evidence>
<dbReference type="InterPro" id="IPR013785">
    <property type="entry name" value="Aldolase_TIM"/>
</dbReference>
<evidence type="ECO:0000256" key="1">
    <source>
        <dbReference type="ARBA" id="ARBA00001966"/>
    </source>
</evidence>
<dbReference type="EMBL" id="VSSQ01000315">
    <property type="protein sequence ID" value="MPL90891.1"/>
    <property type="molecule type" value="Genomic_DNA"/>
</dbReference>
<dbReference type="GO" id="GO:0046872">
    <property type="term" value="F:metal ion binding"/>
    <property type="evidence" value="ECO:0007669"/>
    <property type="project" value="UniProtKB-KW"/>
</dbReference>
<protein>
    <recommendedName>
        <fullName evidence="7">Radical SAM core domain-containing protein</fullName>
    </recommendedName>
</protein>
<dbReference type="AlphaFoldDB" id="A0A644VHY4"/>
<dbReference type="PANTHER" id="PTHR30352">
    <property type="entry name" value="PYRUVATE FORMATE-LYASE-ACTIVATING ENZYME"/>
    <property type="match status" value="1"/>
</dbReference>
<evidence type="ECO:0000256" key="4">
    <source>
        <dbReference type="ARBA" id="ARBA00022723"/>
    </source>
</evidence>
<keyword evidence="4" id="KW-0479">Metal-binding</keyword>
<dbReference type="SFLD" id="SFLDG01101">
    <property type="entry name" value="Uncharacterised_Radical_SAM_Su"/>
    <property type="match status" value="1"/>
</dbReference>
<dbReference type="InterPro" id="IPR034457">
    <property type="entry name" value="Organic_radical-activating"/>
</dbReference>
<sequence length="275" mass="30493">MRVTCPVCMHHCQLEPDQVGICHARKNEQGNIVSINYGKITSLALDPIEKKPLARFYPKSFILSVGSFGCNLRCPFCQNFGISMAAEKEVGTKFISPSHLTEQAIELIQNGNIGVAFTYNEPLVGYEYVLDTSKLLHEAGLKSVVVTNGSVTTAIAELVLPHIDALNIDLKGFSEKYYKKLGGDLETTKKFITLAASQCHVELTTLIVPGENDTREEMAALSAWVARIDKDIPLHVSRFFPRYNMVNVDATPVSTIYALAYEARKHLQYVYTGNC</sequence>
<dbReference type="InterPro" id="IPR027596">
    <property type="entry name" value="AmmeMemoSam_rS"/>
</dbReference>
<evidence type="ECO:0000313" key="8">
    <source>
        <dbReference type="EMBL" id="MPL90891.1"/>
    </source>
</evidence>
<evidence type="ECO:0000256" key="3">
    <source>
        <dbReference type="ARBA" id="ARBA00022691"/>
    </source>
</evidence>
<evidence type="ECO:0000256" key="6">
    <source>
        <dbReference type="ARBA" id="ARBA00023014"/>
    </source>
</evidence>
<dbReference type="NCBIfam" id="TIGR04337">
    <property type="entry name" value="AmmeMemoSam_rS"/>
    <property type="match status" value="1"/>
</dbReference>
<dbReference type="GO" id="GO:0003824">
    <property type="term" value="F:catalytic activity"/>
    <property type="evidence" value="ECO:0007669"/>
    <property type="project" value="InterPro"/>
</dbReference>
<evidence type="ECO:0000256" key="5">
    <source>
        <dbReference type="ARBA" id="ARBA00023004"/>
    </source>
</evidence>
<keyword evidence="3" id="KW-0949">S-adenosyl-L-methionine</keyword>
<reference evidence="8" key="1">
    <citation type="submission" date="2019-08" db="EMBL/GenBank/DDBJ databases">
        <authorList>
            <person name="Kucharzyk K."/>
            <person name="Murdoch R.W."/>
            <person name="Higgins S."/>
            <person name="Loffler F."/>
        </authorList>
    </citation>
    <scope>NUCLEOTIDE SEQUENCE</scope>
</reference>
<dbReference type="CDD" id="cd01335">
    <property type="entry name" value="Radical_SAM"/>
    <property type="match status" value="1"/>
</dbReference>
<dbReference type="Pfam" id="PF04055">
    <property type="entry name" value="Radical_SAM"/>
    <property type="match status" value="1"/>
</dbReference>
<feature type="domain" description="Radical SAM core" evidence="7">
    <location>
        <begin position="55"/>
        <end position="274"/>
    </location>
</feature>
<comment type="cofactor">
    <cofactor evidence="1">
        <name>[4Fe-4S] cluster</name>
        <dbReference type="ChEBI" id="CHEBI:49883"/>
    </cofactor>
</comment>